<gene>
    <name evidence="1" type="ORF">HNQ39_005387</name>
</gene>
<dbReference type="AlphaFoldDB" id="A0A7W9WAF2"/>
<protein>
    <submittedName>
        <fullName evidence="1">Tetratricopeptide (TPR) repeat protein</fullName>
    </submittedName>
</protein>
<dbReference type="Gene3D" id="1.25.40.10">
    <property type="entry name" value="Tetratricopeptide repeat domain"/>
    <property type="match status" value="1"/>
</dbReference>
<comment type="caution">
    <text evidence="1">The sequence shown here is derived from an EMBL/GenBank/DDBJ whole genome shotgun (WGS) entry which is preliminary data.</text>
</comment>
<name>A0A7W9WAF2_ARMRO</name>
<evidence type="ECO:0000313" key="2">
    <source>
        <dbReference type="Proteomes" id="UP000520814"/>
    </source>
</evidence>
<dbReference type="SUPFAM" id="SSF48452">
    <property type="entry name" value="TPR-like"/>
    <property type="match status" value="1"/>
</dbReference>
<accession>A0A7W9WAF2</accession>
<dbReference type="EMBL" id="JACHGW010000007">
    <property type="protein sequence ID" value="MBB6053552.1"/>
    <property type="molecule type" value="Genomic_DNA"/>
</dbReference>
<sequence length="578" mass="64699">MMKNFLDAVRGNPKLAAGAAALLVIQGLLQSQIDPLRRQPAVEPPSMFKTTGGLPFEYALAAVSGFRQVIAGLLWVRADSFFHSGNYDAILPLLRLITWLDPNWLDVYSTGAWHLMYNFTDTDQRSDRRYLPVGLALLNEGIANNSEIYDLYKEKGWNLYDKVRDYDAAAEAYRQGRDVDPKHDINQVEHMYAHCVERSGDPKAAIAAWQDAMAKHKKLIDEAKGKAGQEDVVSRNEQGYKNAQKNCRIMQVREYCRTRDIARLGQVDTNLGVKVTRISPRVIQIQGTWNLIGCLKDQYDDLNFDENGIPKGTNISSGIVLDGPVDGARIDVRLQNAGYKMPDSKEFSFEVPEDLTIMQDALSSRGGRRTLKGSVYTISANLTADPNMERAGIYAYKDASKGPKGIPAAQALASGQLSPLGQLQLVTYVFPPNTRKRKFYTQADVPALLSEIRGNSAKLDELGKRQVMVALEDKILPSEFGASRQIDMSKDPKMYSFKADEYDLIISFDPRKSPDFVQDRMGWSGEGMTDKRYLRDDVTKGLRQLYLKLKLTKDDILGTDKKVLFDDSAGIGLDKLQK</sequence>
<dbReference type="RefSeq" id="WP_184203642.1">
    <property type="nucleotide sequence ID" value="NZ_JACHGW010000007.1"/>
</dbReference>
<reference evidence="1 2" key="1">
    <citation type="submission" date="2020-08" db="EMBL/GenBank/DDBJ databases">
        <title>Genomic Encyclopedia of Type Strains, Phase IV (KMG-IV): sequencing the most valuable type-strain genomes for metagenomic binning, comparative biology and taxonomic classification.</title>
        <authorList>
            <person name="Goeker M."/>
        </authorList>
    </citation>
    <scope>NUCLEOTIDE SEQUENCE [LARGE SCALE GENOMIC DNA]</scope>
    <source>
        <strain evidence="1 2">DSM 23562</strain>
    </source>
</reference>
<keyword evidence="2" id="KW-1185">Reference proteome</keyword>
<dbReference type="InterPro" id="IPR011990">
    <property type="entry name" value="TPR-like_helical_dom_sf"/>
</dbReference>
<organism evidence="1 2">
    <name type="scientific">Armatimonas rosea</name>
    <dbReference type="NCBI Taxonomy" id="685828"/>
    <lineage>
        <taxon>Bacteria</taxon>
        <taxon>Bacillati</taxon>
        <taxon>Armatimonadota</taxon>
        <taxon>Armatimonadia</taxon>
        <taxon>Armatimonadales</taxon>
        <taxon>Armatimonadaceae</taxon>
        <taxon>Armatimonas</taxon>
    </lineage>
</organism>
<evidence type="ECO:0000313" key="1">
    <source>
        <dbReference type="EMBL" id="MBB6053552.1"/>
    </source>
</evidence>
<dbReference type="Proteomes" id="UP000520814">
    <property type="component" value="Unassembled WGS sequence"/>
</dbReference>
<proteinExistence type="predicted"/>